<dbReference type="RefSeq" id="WP_077421517.1">
    <property type="nucleotide sequence ID" value="NZ_MLHK01000022.1"/>
</dbReference>
<name>A0A1V3IUP6_9PAST</name>
<dbReference type="CDD" id="cd00796">
    <property type="entry name" value="INT_Rci_Hp1_C"/>
    <property type="match status" value="1"/>
</dbReference>
<dbReference type="InterPro" id="IPR010998">
    <property type="entry name" value="Integrase_recombinase_N"/>
</dbReference>
<dbReference type="PROSITE" id="PS51900">
    <property type="entry name" value="CB"/>
    <property type="match status" value="1"/>
</dbReference>
<dbReference type="InterPro" id="IPR050090">
    <property type="entry name" value="Tyrosine_recombinase_XerCD"/>
</dbReference>
<dbReference type="Pfam" id="PF00589">
    <property type="entry name" value="Phage_integrase"/>
    <property type="match status" value="1"/>
</dbReference>
<dbReference type="InterPro" id="IPR002104">
    <property type="entry name" value="Integrase_catalytic"/>
</dbReference>
<protein>
    <submittedName>
        <fullName evidence="7">Integrase</fullName>
    </submittedName>
</protein>
<reference evidence="7 8" key="1">
    <citation type="submission" date="2016-10" db="EMBL/GenBank/DDBJ databases">
        <title>Rodentibacter gen. nov. and new species.</title>
        <authorList>
            <person name="Christensen H."/>
        </authorList>
    </citation>
    <scope>NUCLEOTIDE SEQUENCE [LARGE SCALE GENOMIC DNA]</scope>
    <source>
        <strain evidence="7 8">H1983213011</strain>
    </source>
</reference>
<keyword evidence="3" id="KW-0233">DNA recombination</keyword>
<dbReference type="Gene3D" id="1.10.150.130">
    <property type="match status" value="1"/>
</dbReference>
<dbReference type="AlphaFoldDB" id="A0A1V3IUP6"/>
<dbReference type="GO" id="GO:0003677">
    <property type="term" value="F:DNA binding"/>
    <property type="evidence" value="ECO:0007669"/>
    <property type="project" value="UniProtKB-UniRule"/>
</dbReference>
<dbReference type="Proteomes" id="UP000188728">
    <property type="component" value="Unassembled WGS sequence"/>
</dbReference>
<keyword evidence="1" id="KW-0229">DNA integration</keyword>
<organism evidence="7 8">
    <name type="scientific">Rodentibacter trehalosifermentans</name>
    <dbReference type="NCBI Taxonomy" id="1908263"/>
    <lineage>
        <taxon>Bacteria</taxon>
        <taxon>Pseudomonadati</taxon>
        <taxon>Pseudomonadota</taxon>
        <taxon>Gammaproteobacteria</taxon>
        <taxon>Pasteurellales</taxon>
        <taxon>Pasteurellaceae</taxon>
        <taxon>Rodentibacter</taxon>
    </lineage>
</organism>
<dbReference type="InterPro" id="IPR044068">
    <property type="entry name" value="CB"/>
</dbReference>
<evidence type="ECO:0000259" key="6">
    <source>
        <dbReference type="PROSITE" id="PS51900"/>
    </source>
</evidence>
<keyword evidence="2 4" id="KW-0238">DNA-binding</keyword>
<comment type="caution">
    <text evidence="7">The sequence shown here is derived from an EMBL/GenBank/DDBJ whole genome shotgun (WGS) entry which is preliminary data.</text>
</comment>
<sequence>MATFTKRNNKWRAQVRKKGVSKSAEFETKSEAQKWAAALEKEIELANYNPLANTTFSQVIDRYIKEYTVKKRGAREEKLRLFRICDTSLGQVAMDELSQQDLREWQNKRLSEVSSASVLRERIAISAVLTQAVKWGYIEKNPLYGLDKPEQPKARTRCYTKQEINALVEASGFTFDEEPKTKYAAVGAAFLFALETAMRAGEICSLTWENVNLTARTAFLPLTKNGHSRTVPLTQKAVKIIERMQRDEDESTVFGLKVSVLGSLFRKLKIKAGLNDVDLHFHDTRRDALTRLSKKVEVMTLAKISGHRDLKILLNTYYAPNMSEIAKMLD</sequence>
<dbReference type="PANTHER" id="PTHR30349">
    <property type="entry name" value="PHAGE INTEGRASE-RELATED"/>
    <property type="match status" value="1"/>
</dbReference>
<evidence type="ECO:0000313" key="7">
    <source>
        <dbReference type="EMBL" id="OOF45983.1"/>
    </source>
</evidence>
<evidence type="ECO:0000256" key="4">
    <source>
        <dbReference type="PROSITE-ProRule" id="PRU01248"/>
    </source>
</evidence>
<evidence type="ECO:0000259" key="5">
    <source>
        <dbReference type="PROSITE" id="PS51898"/>
    </source>
</evidence>
<dbReference type="PANTHER" id="PTHR30349:SF94">
    <property type="entry name" value="INTEGRASE_RECOMBINASE HI_1414-RELATED"/>
    <property type="match status" value="1"/>
</dbReference>
<dbReference type="Gene3D" id="1.10.443.10">
    <property type="entry name" value="Intergrase catalytic core"/>
    <property type="match status" value="1"/>
</dbReference>
<evidence type="ECO:0000256" key="1">
    <source>
        <dbReference type="ARBA" id="ARBA00022908"/>
    </source>
</evidence>
<dbReference type="PROSITE" id="PS51898">
    <property type="entry name" value="TYR_RECOMBINASE"/>
    <property type="match status" value="1"/>
</dbReference>
<dbReference type="InterPro" id="IPR011010">
    <property type="entry name" value="DNA_brk_join_enz"/>
</dbReference>
<dbReference type="GO" id="GO:0015074">
    <property type="term" value="P:DNA integration"/>
    <property type="evidence" value="ECO:0007669"/>
    <property type="project" value="UniProtKB-KW"/>
</dbReference>
<feature type="domain" description="Core-binding (CB)" evidence="6">
    <location>
        <begin position="54"/>
        <end position="133"/>
    </location>
</feature>
<evidence type="ECO:0000256" key="3">
    <source>
        <dbReference type="ARBA" id="ARBA00023172"/>
    </source>
</evidence>
<dbReference type="InterPro" id="IPR013762">
    <property type="entry name" value="Integrase-like_cat_sf"/>
</dbReference>
<evidence type="ECO:0000313" key="8">
    <source>
        <dbReference type="Proteomes" id="UP000188728"/>
    </source>
</evidence>
<proteinExistence type="predicted"/>
<feature type="domain" description="Tyr recombinase" evidence="5">
    <location>
        <begin position="154"/>
        <end position="330"/>
    </location>
</feature>
<dbReference type="SUPFAM" id="SSF56349">
    <property type="entry name" value="DNA breaking-rejoining enzymes"/>
    <property type="match status" value="1"/>
</dbReference>
<gene>
    <name evidence="7" type="ORF">BKK51_04475</name>
</gene>
<evidence type="ECO:0000256" key="2">
    <source>
        <dbReference type="ARBA" id="ARBA00023125"/>
    </source>
</evidence>
<dbReference type="EMBL" id="MLHK01000022">
    <property type="protein sequence ID" value="OOF45983.1"/>
    <property type="molecule type" value="Genomic_DNA"/>
</dbReference>
<accession>A0A1V3IUP6</accession>
<dbReference type="GO" id="GO:0006310">
    <property type="term" value="P:DNA recombination"/>
    <property type="evidence" value="ECO:0007669"/>
    <property type="project" value="UniProtKB-KW"/>
</dbReference>